<name>A0A558HPT0_9GAMM</name>
<dbReference type="Proteomes" id="UP000319941">
    <property type="component" value="Unassembled WGS sequence"/>
</dbReference>
<accession>A0A558HPT0</accession>
<feature type="active site" evidence="6">
    <location>
        <position position="15"/>
    </location>
</feature>
<dbReference type="AlphaFoldDB" id="A0A558HPT0"/>
<dbReference type="PANTHER" id="PTHR11717">
    <property type="entry name" value="LOW MOLECULAR WEIGHT PROTEIN TYROSINE PHOSPHATASE"/>
    <property type="match status" value="1"/>
</dbReference>
<keyword evidence="4" id="KW-0904">Protein phosphatase</keyword>
<dbReference type="InterPro" id="IPR017867">
    <property type="entry name" value="Tyr_phospatase_low_mol_wt"/>
</dbReference>
<comment type="caution">
    <text evidence="8">The sequence shown here is derived from an EMBL/GenBank/DDBJ whole genome shotgun (WGS) entry which is preliminary data.</text>
</comment>
<dbReference type="STRING" id="553385.GCA_000591415_00156"/>
<dbReference type="PRINTS" id="PR00719">
    <property type="entry name" value="LMWPTPASE"/>
</dbReference>
<dbReference type="InterPro" id="IPR036196">
    <property type="entry name" value="Ptyr_pPase_sf"/>
</dbReference>
<comment type="similarity">
    <text evidence="1">Belongs to the low molecular weight phosphotyrosine protein phosphatase family.</text>
</comment>
<dbReference type="GO" id="GO:0004725">
    <property type="term" value="F:protein tyrosine phosphatase activity"/>
    <property type="evidence" value="ECO:0007669"/>
    <property type="project" value="UniProtKB-EC"/>
</dbReference>
<organism evidence="8 9">
    <name type="scientific">Cobetia crustatorum</name>
    <dbReference type="NCBI Taxonomy" id="553385"/>
    <lineage>
        <taxon>Bacteria</taxon>
        <taxon>Pseudomonadati</taxon>
        <taxon>Pseudomonadota</taxon>
        <taxon>Gammaproteobacteria</taxon>
        <taxon>Oceanospirillales</taxon>
        <taxon>Halomonadaceae</taxon>
        <taxon>Cobetia</taxon>
    </lineage>
</organism>
<dbReference type="OrthoDB" id="9784339at2"/>
<evidence type="ECO:0000256" key="2">
    <source>
        <dbReference type="ARBA" id="ARBA00013064"/>
    </source>
</evidence>
<evidence type="ECO:0000256" key="1">
    <source>
        <dbReference type="ARBA" id="ARBA00011063"/>
    </source>
</evidence>
<dbReference type="InterPro" id="IPR050438">
    <property type="entry name" value="LMW_PTPase"/>
</dbReference>
<dbReference type="InterPro" id="IPR023485">
    <property type="entry name" value="Ptyr_pPase"/>
</dbReference>
<evidence type="ECO:0000256" key="5">
    <source>
        <dbReference type="ARBA" id="ARBA00051722"/>
    </source>
</evidence>
<proteinExistence type="inferred from homology"/>
<dbReference type="SUPFAM" id="SSF52788">
    <property type="entry name" value="Phosphotyrosine protein phosphatases I"/>
    <property type="match status" value="1"/>
</dbReference>
<reference evidence="8 9" key="1">
    <citation type="submission" date="2019-07" db="EMBL/GenBank/DDBJ databases">
        <title>Diversity of Bacteria from Kongsfjorden, Arctic.</title>
        <authorList>
            <person name="Yu Y."/>
        </authorList>
    </citation>
    <scope>NUCLEOTIDE SEQUENCE [LARGE SCALE GENOMIC DNA]</scope>
    <source>
        <strain evidence="8 9">SM1923</strain>
    </source>
</reference>
<dbReference type="SMART" id="SM00226">
    <property type="entry name" value="LMWPc"/>
    <property type="match status" value="1"/>
</dbReference>
<evidence type="ECO:0000256" key="3">
    <source>
        <dbReference type="ARBA" id="ARBA00022801"/>
    </source>
</evidence>
<protein>
    <recommendedName>
        <fullName evidence="2">protein-tyrosine-phosphatase</fullName>
        <ecNumber evidence="2">3.1.3.48</ecNumber>
    </recommendedName>
</protein>
<dbReference type="RefSeq" id="WP_024950589.1">
    <property type="nucleotide sequence ID" value="NZ_CAWOWR010000097.1"/>
</dbReference>
<evidence type="ECO:0000313" key="9">
    <source>
        <dbReference type="Proteomes" id="UP000319941"/>
    </source>
</evidence>
<evidence type="ECO:0000313" key="8">
    <source>
        <dbReference type="EMBL" id="TVU71144.1"/>
    </source>
</evidence>
<dbReference type="Gene3D" id="3.40.50.2300">
    <property type="match status" value="1"/>
</dbReference>
<dbReference type="CDD" id="cd16343">
    <property type="entry name" value="LMWPTP"/>
    <property type="match status" value="1"/>
</dbReference>
<keyword evidence="3" id="KW-0378">Hydrolase</keyword>
<dbReference type="PANTHER" id="PTHR11717:SF31">
    <property type="entry name" value="LOW MOLECULAR WEIGHT PROTEIN-TYROSINE-PHOSPHATASE ETP-RELATED"/>
    <property type="match status" value="1"/>
</dbReference>
<gene>
    <name evidence="8" type="ORF">FQP86_06265</name>
</gene>
<dbReference type="EMBL" id="VNFH01000004">
    <property type="protein sequence ID" value="TVU71144.1"/>
    <property type="molecule type" value="Genomic_DNA"/>
</dbReference>
<dbReference type="EC" id="3.1.3.48" evidence="2"/>
<dbReference type="Pfam" id="PF01451">
    <property type="entry name" value="LMWPc"/>
    <property type="match status" value="1"/>
</dbReference>
<evidence type="ECO:0000259" key="7">
    <source>
        <dbReference type="SMART" id="SM00226"/>
    </source>
</evidence>
<feature type="domain" description="Phosphotyrosine protein phosphatase I" evidence="7">
    <location>
        <begin position="3"/>
        <end position="144"/>
    </location>
</feature>
<sequence length="146" mass="15829">MFNNILVICTGNICRSPVGEALLRKALPGKTVHSAGVGALVDHPVEPTAARMATASELEVEHHRARQVSIEMLTAADLVLVMSDGHRRAINQMAPQVSGKTMLFGRWLAAGKGEEIPDPYRKSEAAFEHAHKKLMDAAALWVAKLK</sequence>
<feature type="active site" description="Nucleophile" evidence="6">
    <location>
        <position position="9"/>
    </location>
</feature>
<evidence type="ECO:0000256" key="6">
    <source>
        <dbReference type="PIRSR" id="PIRSR617867-1"/>
    </source>
</evidence>
<comment type="catalytic activity">
    <reaction evidence="5">
        <text>O-phospho-L-tyrosyl-[protein] + H2O = L-tyrosyl-[protein] + phosphate</text>
        <dbReference type="Rhea" id="RHEA:10684"/>
        <dbReference type="Rhea" id="RHEA-COMP:10136"/>
        <dbReference type="Rhea" id="RHEA-COMP:20101"/>
        <dbReference type="ChEBI" id="CHEBI:15377"/>
        <dbReference type="ChEBI" id="CHEBI:43474"/>
        <dbReference type="ChEBI" id="CHEBI:46858"/>
        <dbReference type="ChEBI" id="CHEBI:61978"/>
        <dbReference type="EC" id="3.1.3.48"/>
    </reaction>
</comment>
<evidence type="ECO:0000256" key="4">
    <source>
        <dbReference type="ARBA" id="ARBA00022912"/>
    </source>
</evidence>
<feature type="active site" description="Proton donor" evidence="6">
    <location>
        <position position="118"/>
    </location>
</feature>
<keyword evidence="9" id="KW-1185">Reference proteome</keyword>